<evidence type="ECO:0000313" key="2">
    <source>
        <dbReference type="Proteomes" id="UP000183685"/>
    </source>
</evidence>
<evidence type="ECO:0000313" key="1">
    <source>
        <dbReference type="EMBL" id="SDE18355.1"/>
    </source>
</evidence>
<dbReference type="EMBL" id="FNAK01000005">
    <property type="protein sequence ID" value="SDE18355.1"/>
    <property type="molecule type" value="Genomic_DNA"/>
</dbReference>
<keyword evidence="2" id="KW-1185">Reference proteome</keyword>
<organism evidence="1 2">
    <name type="scientific">Kordiimonas lacus</name>
    <dbReference type="NCBI Taxonomy" id="637679"/>
    <lineage>
        <taxon>Bacteria</taxon>
        <taxon>Pseudomonadati</taxon>
        <taxon>Pseudomonadota</taxon>
        <taxon>Alphaproteobacteria</taxon>
        <taxon>Kordiimonadales</taxon>
        <taxon>Kordiimonadaceae</taxon>
        <taxon>Kordiimonas</taxon>
    </lineage>
</organism>
<name>A0A1G7AWH8_9PROT</name>
<sequence>MGRFFYGYSNVAIERDGGYPFLIEALNAMVQFNGGELMRIMLIVWGAILGFSSVHALEHDTGSPKDLAVQITVLPLDQHIEVAYQLSHPVKALSLQTPDFPFRGKTWQIIASPDLILTKGTVRSISKKGFSAFKIKILPDQQVDFSGAVSVAKVDPDGFVFSYPELLPSDPDVTARLCVLDEPDVCDFETDETPIFQVKASGMVDEFALRSTSGILYVGPKNISYLDDVQRLVDDRLPGWLVTRQTDYLDRLIGYFGDELYFELSDPMVQVISWNPEVEEAGWSLGAYRNKASVLKFLGELPSEADTKNWKAIDYRLAEQVAVHFLNDYLVEAAGKDMKWFYLEVVPVLADEAWQTVSGSERPRKGWLRRITKVCIKRLPKSDSDRPRSCGTMLHLLADVLVQKETGGKESYIDLMRLALDIRMSEGISFKEAYLAAIGQYDKDGHIADLVAAINVNDAAFPAHVARTFAYLKAEAAGNGD</sequence>
<gene>
    <name evidence="1" type="ORF">SAMN04488071_2222</name>
</gene>
<protein>
    <submittedName>
        <fullName evidence="1">Uncharacterized protein</fullName>
    </submittedName>
</protein>
<dbReference type="Proteomes" id="UP000183685">
    <property type="component" value="Unassembled WGS sequence"/>
</dbReference>
<accession>A0A1G7AWH8</accession>
<proteinExistence type="predicted"/>
<dbReference type="STRING" id="637679.GCA_001550055_03388"/>
<reference evidence="1 2" key="1">
    <citation type="submission" date="2016-10" db="EMBL/GenBank/DDBJ databases">
        <authorList>
            <person name="de Groot N.N."/>
        </authorList>
    </citation>
    <scope>NUCLEOTIDE SEQUENCE [LARGE SCALE GENOMIC DNA]</scope>
    <source>
        <strain evidence="1 2">CGMCC 1.9109</strain>
    </source>
</reference>
<dbReference type="AlphaFoldDB" id="A0A1G7AWH8"/>